<dbReference type="EMBL" id="JYNY01000341">
    <property type="protein sequence ID" value="KJJ84503.1"/>
    <property type="molecule type" value="Genomic_DNA"/>
</dbReference>
<evidence type="ECO:0000256" key="7">
    <source>
        <dbReference type="ARBA" id="ARBA00023136"/>
    </source>
</evidence>
<dbReference type="InterPro" id="IPR002490">
    <property type="entry name" value="V-ATPase_116kDa_su"/>
</dbReference>
<dbReference type="PANTHER" id="PTHR11629">
    <property type="entry name" value="VACUOLAR PROTON ATPASES"/>
    <property type="match status" value="1"/>
</dbReference>
<feature type="transmembrane region" description="Helical" evidence="9">
    <location>
        <begin position="406"/>
        <end position="428"/>
    </location>
</feature>
<comment type="caution">
    <text evidence="10">The sequence shown here is derived from an EMBL/GenBank/DDBJ whole genome shotgun (WGS) entry which is preliminary data.</text>
</comment>
<keyword evidence="8" id="KW-0175">Coiled coil</keyword>
<organism evidence="10 11">
    <name type="scientific">Candidatus Omnitrophus magneticus</name>
    <dbReference type="NCBI Taxonomy" id="1609969"/>
    <lineage>
        <taxon>Bacteria</taxon>
        <taxon>Pseudomonadati</taxon>
        <taxon>Candidatus Omnitrophota</taxon>
        <taxon>Candidatus Omnitrophus</taxon>
    </lineage>
</organism>
<name>A0A0F0CMD4_9BACT</name>
<dbReference type="AlphaFoldDB" id="A0A0F0CMD4"/>
<dbReference type="Proteomes" id="UP000033428">
    <property type="component" value="Unassembled WGS sequence"/>
</dbReference>
<dbReference type="PANTHER" id="PTHR11629:SF63">
    <property type="entry name" value="V-TYPE PROTON ATPASE SUBUNIT A"/>
    <property type="match status" value="1"/>
</dbReference>
<dbReference type="GO" id="GO:0016471">
    <property type="term" value="C:vacuolar proton-transporting V-type ATPase complex"/>
    <property type="evidence" value="ECO:0007669"/>
    <property type="project" value="TreeGrafter"/>
</dbReference>
<evidence type="ECO:0000256" key="8">
    <source>
        <dbReference type="SAM" id="Coils"/>
    </source>
</evidence>
<keyword evidence="7 9" id="KW-0472">Membrane</keyword>
<dbReference type="GO" id="GO:0007035">
    <property type="term" value="P:vacuolar acidification"/>
    <property type="evidence" value="ECO:0007669"/>
    <property type="project" value="TreeGrafter"/>
</dbReference>
<proteinExistence type="inferred from homology"/>
<feature type="transmembrane region" description="Helical" evidence="9">
    <location>
        <begin position="541"/>
        <end position="568"/>
    </location>
</feature>
<dbReference type="PATRIC" id="fig|1609969.3.peg.1730"/>
<evidence type="ECO:0000313" key="11">
    <source>
        <dbReference type="Proteomes" id="UP000033428"/>
    </source>
</evidence>
<feature type="transmembrane region" description="Helical" evidence="9">
    <location>
        <begin position="440"/>
        <end position="458"/>
    </location>
</feature>
<keyword evidence="3" id="KW-0813">Transport</keyword>
<feature type="transmembrane region" description="Helical" evidence="9">
    <location>
        <begin position="464"/>
        <end position="483"/>
    </location>
</feature>
<evidence type="ECO:0000256" key="5">
    <source>
        <dbReference type="ARBA" id="ARBA00022989"/>
    </source>
</evidence>
<dbReference type="GO" id="GO:0051117">
    <property type="term" value="F:ATPase binding"/>
    <property type="evidence" value="ECO:0007669"/>
    <property type="project" value="TreeGrafter"/>
</dbReference>
<feature type="transmembrane region" description="Helical" evidence="9">
    <location>
        <begin position="356"/>
        <end position="377"/>
    </location>
</feature>
<evidence type="ECO:0000256" key="9">
    <source>
        <dbReference type="SAM" id="Phobius"/>
    </source>
</evidence>
<evidence type="ECO:0000313" key="10">
    <source>
        <dbReference type="EMBL" id="KJJ84503.1"/>
    </source>
</evidence>
<dbReference type="GO" id="GO:0046961">
    <property type="term" value="F:proton-transporting ATPase activity, rotational mechanism"/>
    <property type="evidence" value="ECO:0007669"/>
    <property type="project" value="InterPro"/>
</dbReference>
<feature type="transmembrane region" description="Helical" evidence="9">
    <location>
        <begin position="314"/>
        <end position="344"/>
    </location>
</feature>
<dbReference type="GO" id="GO:0033179">
    <property type="term" value="C:proton-transporting V-type ATPase, V0 domain"/>
    <property type="evidence" value="ECO:0007669"/>
    <property type="project" value="InterPro"/>
</dbReference>
<evidence type="ECO:0000256" key="2">
    <source>
        <dbReference type="ARBA" id="ARBA00009904"/>
    </source>
</evidence>
<keyword evidence="6" id="KW-0406">Ion transport</keyword>
<keyword evidence="4 9" id="KW-0812">Transmembrane</keyword>
<accession>A0A0F0CMD4</accession>
<reference evidence="10 11" key="1">
    <citation type="submission" date="2015-02" db="EMBL/GenBank/DDBJ databases">
        <title>Single-cell genomics of uncultivated deep-branching MTB reveals a conserved set of magnetosome genes.</title>
        <authorList>
            <person name="Kolinko S."/>
            <person name="Richter M."/>
            <person name="Glockner F.O."/>
            <person name="Brachmann A."/>
            <person name="Schuler D."/>
        </authorList>
    </citation>
    <scope>NUCLEOTIDE SEQUENCE [LARGE SCALE GENOMIC DNA]</scope>
    <source>
        <strain evidence="10">SKK-01</strain>
    </source>
</reference>
<evidence type="ECO:0000256" key="1">
    <source>
        <dbReference type="ARBA" id="ARBA00004141"/>
    </source>
</evidence>
<evidence type="ECO:0000256" key="6">
    <source>
        <dbReference type="ARBA" id="ARBA00023065"/>
    </source>
</evidence>
<evidence type="ECO:0000256" key="3">
    <source>
        <dbReference type="ARBA" id="ARBA00022448"/>
    </source>
</evidence>
<keyword evidence="5 9" id="KW-1133">Transmembrane helix</keyword>
<sequence length="596" mass="68417">MIEKMKKITLFVVAQEKDKMLYRLREMGVMHIHAIADIENKNQTQVIKKIDEIARAIEILSGIKVFPAERKEPTVWTLATALKKAEEINFLTAKKQQLEQAIGVLEKDKEWFKERGDINPRDIKEFQRQGLYIKFYKIPKKDFERVDKKQLLWFKEAGVWVYTAFLFSDDVETVGVFEENKMPLRELKEIEGDISVANKELEEIQTKIIESYRGLAELKKIHEYFLKRKNFLMVKEGMKREQLFAYVQGFVPAKTENKIKKLAQETGVGYVIEEIDNAVEAPTLITNPRCIDIIKPVFKFMNTIPGYDEYDISFYFLVFFSLFFAMLVGDAGYGIIFFILTAYFKRKFRNAPKEPFYLMFLLSGATITWGAVTGTWFGSEQIAKLPILSSFIIERINGFIEGNQSFMMFLCFIIGAAHLTVAHLIKIVRMINSTRAISQAGWIFIVWGMFFTANSFVLGRPFPFFAGHFFWIGILMVLIFENFQKNIFKGMMASIVDLPLNVISAFSDVVSYLRLFAVGYAGTVMAESFNNMALANGCGTFLSGLSAAMILFLGHTLNIVMSLMAVLVHGIRLNMLEFCGHLGMQWAGKEYKPFKE</sequence>
<comment type="subcellular location">
    <subcellularLocation>
        <location evidence="1">Membrane</location>
        <topology evidence="1">Multi-pass membrane protein</topology>
    </subcellularLocation>
</comment>
<comment type="similarity">
    <text evidence="2">Belongs to the V-ATPase 116 kDa subunit family.</text>
</comment>
<evidence type="ECO:0000256" key="4">
    <source>
        <dbReference type="ARBA" id="ARBA00022692"/>
    </source>
</evidence>
<keyword evidence="11" id="KW-1185">Reference proteome</keyword>
<gene>
    <name evidence="10" type="ORF">OMAG_001607</name>
</gene>
<feature type="transmembrane region" description="Helical" evidence="9">
    <location>
        <begin position="495"/>
        <end position="521"/>
    </location>
</feature>
<protein>
    <submittedName>
        <fullName evidence="10">V-type ATPase 116 kDa subunit</fullName>
    </submittedName>
</protein>
<feature type="coiled-coil region" evidence="8">
    <location>
        <begin position="81"/>
        <end position="115"/>
    </location>
</feature>